<feature type="domain" description="RRP12 N-terminal HEAT" evidence="6">
    <location>
        <begin position="110"/>
        <end position="355"/>
    </location>
</feature>
<organism evidence="7 8">
    <name type="scientific">Salmo trutta</name>
    <name type="common">Brown trout</name>
    <dbReference type="NCBI Taxonomy" id="8032"/>
    <lineage>
        <taxon>Eukaryota</taxon>
        <taxon>Metazoa</taxon>
        <taxon>Chordata</taxon>
        <taxon>Craniata</taxon>
        <taxon>Vertebrata</taxon>
        <taxon>Euteleostomi</taxon>
        <taxon>Actinopterygii</taxon>
        <taxon>Neopterygii</taxon>
        <taxon>Teleostei</taxon>
        <taxon>Protacanthopterygii</taxon>
        <taxon>Salmoniformes</taxon>
        <taxon>Salmonidae</taxon>
        <taxon>Salmoninae</taxon>
        <taxon>Salmo</taxon>
    </lineage>
</organism>
<feature type="region of interest" description="Disordered" evidence="4">
    <location>
        <begin position="999"/>
        <end position="1072"/>
    </location>
</feature>
<evidence type="ECO:0000256" key="1">
    <source>
        <dbReference type="ARBA" id="ARBA00004123"/>
    </source>
</evidence>
<dbReference type="PANTHER" id="PTHR48287">
    <property type="entry name" value="ARM REPEAT SUPERFAMILY PROTEIN"/>
    <property type="match status" value="1"/>
</dbReference>
<comment type="similarity">
    <text evidence="2">Belongs to the RRP12 family.</text>
</comment>
<dbReference type="InterPro" id="IPR052087">
    <property type="entry name" value="RRP12"/>
</dbReference>
<reference evidence="7" key="1">
    <citation type="submission" date="2025-08" db="UniProtKB">
        <authorList>
            <consortium name="Ensembl"/>
        </authorList>
    </citation>
    <scope>IDENTIFICATION</scope>
</reference>
<keyword evidence="8" id="KW-1185">Reference proteome</keyword>
<evidence type="ECO:0000259" key="5">
    <source>
        <dbReference type="Pfam" id="PF08161"/>
    </source>
</evidence>
<dbReference type="InterPro" id="IPR057860">
    <property type="entry name" value="HEAT_RRP12_N"/>
</dbReference>
<evidence type="ECO:0000313" key="7">
    <source>
        <dbReference type="Ensembl" id="ENSSTUP00000074634.1"/>
    </source>
</evidence>
<sequence>MVKSGKLKSGASSKLKRWKKGHSSDSNPQTSRFRQAAKSRFFSRPSEKSDLTVDALKLHNELQAGSLERGAGDRGDACMEETAEQALSERSAGTFLSGLSDCSNLTFRKVQRFWESNSAAHKEICAVLAAVTEVIRSQGGKETETEYFAALMTTLEAVDSGESLAAVAYLLNLVMKRVPAPVLISKFSDTAKALMDVMSTLASSESASALRWILSCLSTLLRKQDVTVWSYPSTLQTYHGLLSFTVHSKPKIRKAAQHGVCSILRGSDLLFTDNAPTHHPAAAMAAKFCIKEIEQAGGSKEDTTTLHVLGLLKDLMVTFPLNAVKSCCETLLRVMTLSHVLVTACAMQAFHKLFSGKPNPVTLSAELNAQIITALYDYLPSENDLQPLLAWLAVMEKAHVHLASVQSSLSLGHLPRLFSTAMSCLLSPHTQVVSAATSTLKTLLSECVAPHMEEIGPVSPTASSGNASYICKMFRIVEEGLSYRFHASWPFVLQLLGCFYRAAGKHTHPVMTKSLQSLADLRSTPRFPFCGELDLAVGGAVESMGPEVLLTAVPLNITGLEDNLEFPRSWLIPVIRDHVKNTQLAYYTSYLLPLAATLRQRAEELEKAGQKLEAKVYKTLQLQIWTMLPGFCVGPLDLLVSFKGVARALGMAINERPDLRLTICQAIRTLITKKEEKAEVGRFAKNFLPILFNVFSQQPAPGDIAPYRMAVLDTIKVYLTVTDPQVHTLTFELIRPYLENKEPHMQKKAYRVLEEMCGGEREECRSFVLSHLETLKHVLLGTLKNASSPAKRPRLKCLIHIVKQLSDEHRDFITALLPEVIICTKEVSVGARKNAYTLLVEIGNAFIRFCGDAKEALEQYLLLVYVGLTGSVTMITCTVLALTRLVFEYKDMGSMEHLLHNVCLLLASRTREIVKAALSFIKVILFVMDPKTLAGHVTVMVGLCACGLCWDDVRRHFRTKLKNIFTKFIRKFGFELVKSKLPVEHHKVLVNIRKAEARTKRSRMADEDHDDSDSGDDKPKARGESIEEILAESDSDMSDDEMPKGAKTQKKPTKQKGRAWLKEGQGDEPLNFLDPTVSQRVLATNPDMKKRAKVQHSFKVTSDGRLIIREDNDEGGKTKGSRTRALTHTHRHTNSLFVMGGERESSRVCVCIHASFFLSAGGSGIHRPLGGSRDLGGDYKAKKGKGDVKRKGKVDPYAYIPLRKAQLNRRKKAKMQGQFKGMVRGAQKGAQSGKRMQRNKRRA</sequence>
<evidence type="ECO:0000256" key="4">
    <source>
        <dbReference type="SAM" id="MobiDB-lite"/>
    </source>
</evidence>
<dbReference type="InterPro" id="IPR016024">
    <property type="entry name" value="ARM-type_fold"/>
</dbReference>
<evidence type="ECO:0000256" key="3">
    <source>
        <dbReference type="ARBA" id="ARBA00023242"/>
    </source>
</evidence>
<evidence type="ECO:0000313" key="8">
    <source>
        <dbReference type="Proteomes" id="UP000472277"/>
    </source>
</evidence>
<feature type="compositionally biased region" description="Acidic residues" evidence="4">
    <location>
        <begin position="1026"/>
        <end position="1040"/>
    </location>
</feature>
<keyword evidence="3" id="KW-0539">Nucleus</keyword>
<dbReference type="Gene3D" id="1.25.10.10">
    <property type="entry name" value="Leucine-rich Repeat Variant"/>
    <property type="match status" value="2"/>
</dbReference>
<feature type="compositionally biased region" description="Basic and acidic residues" evidence="4">
    <location>
        <begin position="1015"/>
        <end position="1025"/>
    </location>
</feature>
<feature type="compositionally biased region" description="Basic residues" evidence="4">
    <location>
        <begin position="1047"/>
        <end position="1059"/>
    </location>
</feature>
<feature type="compositionally biased region" description="Low complexity" evidence="4">
    <location>
        <begin position="1"/>
        <end position="13"/>
    </location>
</feature>
<comment type="subcellular location">
    <subcellularLocation>
        <location evidence="1">Nucleus</location>
    </subcellularLocation>
</comment>
<proteinExistence type="inferred from homology"/>
<dbReference type="AlphaFoldDB" id="A0A674BTA0"/>
<dbReference type="Ensembl" id="ENSSTUT00000079299.1">
    <property type="protein sequence ID" value="ENSSTUP00000074634.1"/>
    <property type="gene ID" value="ENSSTUG00000032472.1"/>
</dbReference>
<evidence type="ECO:0000259" key="6">
    <source>
        <dbReference type="Pfam" id="PF25772"/>
    </source>
</evidence>
<dbReference type="InterPro" id="IPR011989">
    <property type="entry name" value="ARM-like"/>
</dbReference>
<feature type="region of interest" description="Disordered" evidence="4">
    <location>
        <begin position="1"/>
        <end position="45"/>
    </location>
</feature>
<dbReference type="GO" id="GO:0005634">
    <property type="term" value="C:nucleus"/>
    <property type="evidence" value="ECO:0007669"/>
    <property type="project" value="UniProtKB-SubCell"/>
</dbReference>
<dbReference type="SUPFAM" id="SSF48371">
    <property type="entry name" value="ARM repeat"/>
    <property type="match status" value="1"/>
</dbReference>
<dbReference type="PANTHER" id="PTHR48287:SF1">
    <property type="entry name" value="ARM REPEAT SUPERFAMILY PROTEIN"/>
    <property type="match status" value="1"/>
</dbReference>
<dbReference type="Pfam" id="PF08161">
    <property type="entry name" value="RRP12_HEAT"/>
    <property type="match status" value="1"/>
</dbReference>
<reference evidence="7" key="2">
    <citation type="submission" date="2025-09" db="UniProtKB">
        <authorList>
            <consortium name="Ensembl"/>
        </authorList>
    </citation>
    <scope>IDENTIFICATION</scope>
</reference>
<dbReference type="Pfam" id="PF25772">
    <property type="entry name" value="HEAT_RRP12_N"/>
    <property type="match status" value="1"/>
</dbReference>
<feature type="region of interest" description="Disordered" evidence="4">
    <location>
        <begin position="1207"/>
        <end position="1243"/>
    </location>
</feature>
<gene>
    <name evidence="7" type="primary">RRP12</name>
    <name evidence="7" type="synonym">rrp12</name>
</gene>
<dbReference type="InterPro" id="IPR012978">
    <property type="entry name" value="HEAT_RRP12"/>
</dbReference>
<name>A0A674BTA0_SALTR</name>
<protein>
    <submittedName>
        <fullName evidence="7">Ribosomal RNA processing 12 homolog</fullName>
    </submittedName>
</protein>
<evidence type="ECO:0000256" key="2">
    <source>
        <dbReference type="ARBA" id="ARBA00007690"/>
    </source>
</evidence>
<accession>A0A674BTA0</accession>
<feature type="compositionally biased region" description="Polar residues" evidence="4">
    <location>
        <begin position="24"/>
        <end position="33"/>
    </location>
</feature>
<feature type="domain" description="RRP12 HEAT" evidence="5">
    <location>
        <begin position="427"/>
        <end position="697"/>
    </location>
</feature>
<dbReference type="Proteomes" id="UP000472277">
    <property type="component" value="Chromosome 5"/>
</dbReference>
<dbReference type="GeneTree" id="ENSGT00390000013106"/>